<dbReference type="Proteomes" id="UP000319976">
    <property type="component" value="Chromosome"/>
</dbReference>
<dbReference type="Pfam" id="PF04542">
    <property type="entry name" value="Sigma70_r2"/>
    <property type="match status" value="1"/>
</dbReference>
<evidence type="ECO:0000259" key="5">
    <source>
        <dbReference type="Pfam" id="PF04542"/>
    </source>
</evidence>
<dbReference type="InterPro" id="IPR013325">
    <property type="entry name" value="RNA_pol_sigma_r2"/>
</dbReference>
<dbReference type="GO" id="GO:0016987">
    <property type="term" value="F:sigma factor activity"/>
    <property type="evidence" value="ECO:0007669"/>
    <property type="project" value="UniProtKB-KW"/>
</dbReference>
<evidence type="ECO:0000313" key="7">
    <source>
        <dbReference type="EMBL" id="QDT62825.1"/>
    </source>
</evidence>
<dbReference type="InterPro" id="IPR013249">
    <property type="entry name" value="RNA_pol_sigma70_r4_t2"/>
</dbReference>
<reference evidence="7 8" key="1">
    <citation type="submission" date="2019-02" db="EMBL/GenBank/DDBJ databases">
        <title>Deep-cultivation of Planctomycetes and their phenomic and genomic characterization uncovers novel biology.</title>
        <authorList>
            <person name="Wiegand S."/>
            <person name="Jogler M."/>
            <person name="Boedeker C."/>
            <person name="Pinto D."/>
            <person name="Vollmers J."/>
            <person name="Rivas-Marin E."/>
            <person name="Kohn T."/>
            <person name="Peeters S.H."/>
            <person name="Heuer A."/>
            <person name="Rast P."/>
            <person name="Oberbeckmann S."/>
            <person name="Bunk B."/>
            <person name="Jeske O."/>
            <person name="Meyerdierks A."/>
            <person name="Storesund J.E."/>
            <person name="Kallscheuer N."/>
            <person name="Luecker S."/>
            <person name="Lage O.M."/>
            <person name="Pohl T."/>
            <person name="Merkel B.J."/>
            <person name="Hornburger P."/>
            <person name="Mueller R.-W."/>
            <person name="Bruemmer F."/>
            <person name="Labrenz M."/>
            <person name="Spormann A.M."/>
            <person name="Op den Camp H."/>
            <person name="Overmann J."/>
            <person name="Amann R."/>
            <person name="Jetten M.S.M."/>
            <person name="Mascher T."/>
            <person name="Medema M.H."/>
            <person name="Devos D.P."/>
            <person name="Kaster A.-K."/>
            <person name="Ovreas L."/>
            <person name="Rohde M."/>
            <person name="Galperin M.Y."/>
            <person name="Jogler C."/>
        </authorList>
    </citation>
    <scope>NUCLEOTIDE SEQUENCE [LARGE SCALE GENOMIC DNA]</scope>
    <source>
        <strain evidence="7 8">V22</strain>
    </source>
</reference>
<dbReference type="InterPro" id="IPR036388">
    <property type="entry name" value="WH-like_DNA-bd_sf"/>
</dbReference>
<organism evidence="7 8">
    <name type="scientific">Calycomorphotria hydatis</name>
    <dbReference type="NCBI Taxonomy" id="2528027"/>
    <lineage>
        <taxon>Bacteria</taxon>
        <taxon>Pseudomonadati</taxon>
        <taxon>Planctomycetota</taxon>
        <taxon>Planctomycetia</taxon>
        <taxon>Planctomycetales</taxon>
        <taxon>Planctomycetaceae</taxon>
        <taxon>Calycomorphotria</taxon>
    </lineage>
</organism>
<keyword evidence="4" id="KW-0804">Transcription</keyword>
<evidence type="ECO:0000256" key="3">
    <source>
        <dbReference type="ARBA" id="ARBA00023082"/>
    </source>
</evidence>
<dbReference type="NCBIfam" id="TIGR02989">
    <property type="entry name" value="Sig-70_gvs1"/>
    <property type="match status" value="1"/>
</dbReference>
<dbReference type="AlphaFoldDB" id="A0A517T367"/>
<gene>
    <name evidence="7" type="primary">carQ_1</name>
    <name evidence="7" type="ORF">V22_00230</name>
</gene>
<dbReference type="InterPro" id="IPR013324">
    <property type="entry name" value="RNA_pol_sigma_r3/r4-like"/>
</dbReference>
<dbReference type="KEGG" id="chya:V22_00230"/>
<dbReference type="GO" id="GO:0006352">
    <property type="term" value="P:DNA-templated transcription initiation"/>
    <property type="evidence" value="ECO:0007669"/>
    <property type="project" value="InterPro"/>
</dbReference>
<dbReference type="PANTHER" id="PTHR43133">
    <property type="entry name" value="RNA POLYMERASE ECF-TYPE SIGMA FACTO"/>
    <property type="match status" value="1"/>
</dbReference>
<dbReference type="InterPro" id="IPR007627">
    <property type="entry name" value="RNA_pol_sigma70_r2"/>
</dbReference>
<name>A0A517T367_9PLAN</name>
<dbReference type="InterPro" id="IPR014331">
    <property type="entry name" value="RNA_pol_sigma70_ECF_RHOBA"/>
</dbReference>
<dbReference type="EMBL" id="CP036316">
    <property type="protein sequence ID" value="QDT62825.1"/>
    <property type="molecule type" value="Genomic_DNA"/>
</dbReference>
<dbReference type="PANTHER" id="PTHR43133:SF51">
    <property type="entry name" value="RNA POLYMERASE SIGMA FACTOR"/>
    <property type="match status" value="1"/>
</dbReference>
<keyword evidence="8" id="KW-1185">Reference proteome</keyword>
<keyword evidence="2" id="KW-0805">Transcription regulation</keyword>
<dbReference type="Gene3D" id="1.10.1740.10">
    <property type="match status" value="1"/>
</dbReference>
<dbReference type="Pfam" id="PF08281">
    <property type="entry name" value="Sigma70_r4_2"/>
    <property type="match status" value="1"/>
</dbReference>
<proteinExistence type="inferred from homology"/>
<sequence>METLNDGGRQRQQEFLVLFDESKEELRSYVGALVLNVVDADDVFQELCLTLWKKFGDFEQGTSFVAWARVIAFNAARVYWRKKASKSVAEQIPKALQALNRAYQGQSEFLELRRRLLDECIANLSKQERGFVTKIYQSGESVAQLARKAGTSEGTLYSRLSRIRQRLKKCIGRRTDG</sequence>
<keyword evidence="3" id="KW-0731">Sigma factor</keyword>
<dbReference type="InterPro" id="IPR014284">
    <property type="entry name" value="RNA_pol_sigma-70_dom"/>
</dbReference>
<dbReference type="GO" id="GO:0003677">
    <property type="term" value="F:DNA binding"/>
    <property type="evidence" value="ECO:0007669"/>
    <property type="project" value="InterPro"/>
</dbReference>
<evidence type="ECO:0000256" key="2">
    <source>
        <dbReference type="ARBA" id="ARBA00023015"/>
    </source>
</evidence>
<dbReference type="InterPro" id="IPR039425">
    <property type="entry name" value="RNA_pol_sigma-70-like"/>
</dbReference>
<dbReference type="NCBIfam" id="TIGR02937">
    <property type="entry name" value="sigma70-ECF"/>
    <property type="match status" value="1"/>
</dbReference>
<dbReference type="Gene3D" id="1.10.10.10">
    <property type="entry name" value="Winged helix-like DNA-binding domain superfamily/Winged helix DNA-binding domain"/>
    <property type="match status" value="1"/>
</dbReference>
<evidence type="ECO:0000313" key="8">
    <source>
        <dbReference type="Proteomes" id="UP000319976"/>
    </source>
</evidence>
<evidence type="ECO:0000259" key="6">
    <source>
        <dbReference type="Pfam" id="PF08281"/>
    </source>
</evidence>
<feature type="domain" description="RNA polymerase sigma factor 70 region 4 type 2" evidence="6">
    <location>
        <begin position="115"/>
        <end position="167"/>
    </location>
</feature>
<comment type="similarity">
    <text evidence="1">Belongs to the sigma-70 factor family. ECF subfamily.</text>
</comment>
<feature type="domain" description="RNA polymerase sigma-70 region 2" evidence="5">
    <location>
        <begin position="18"/>
        <end position="84"/>
    </location>
</feature>
<dbReference type="SUPFAM" id="SSF88946">
    <property type="entry name" value="Sigma2 domain of RNA polymerase sigma factors"/>
    <property type="match status" value="1"/>
</dbReference>
<evidence type="ECO:0000256" key="4">
    <source>
        <dbReference type="ARBA" id="ARBA00023163"/>
    </source>
</evidence>
<evidence type="ECO:0000256" key="1">
    <source>
        <dbReference type="ARBA" id="ARBA00010641"/>
    </source>
</evidence>
<accession>A0A517T367</accession>
<dbReference type="SUPFAM" id="SSF88659">
    <property type="entry name" value="Sigma3 and sigma4 domains of RNA polymerase sigma factors"/>
    <property type="match status" value="1"/>
</dbReference>
<protein>
    <submittedName>
        <fullName evidence="7">RNA polymerase sigma factor CarQ</fullName>
    </submittedName>
</protein>